<proteinExistence type="predicted"/>
<sequence>MNAPILPITLTKRELISLGYGPGFSADIIRQAKALMVEKGYGYYRTRKLGRVPVSAVEEILGIPVQEGLAGNTPIPTR</sequence>
<accession>A0A6N9I0X8</accession>
<dbReference type="Pfam" id="PF11372">
    <property type="entry name" value="DUF3173"/>
    <property type="match status" value="1"/>
</dbReference>
<name>A0A6N9I0X8_9LACO</name>
<dbReference type="InterPro" id="IPR021512">
    <property type="entry name" value="DUF3173"/>
</dbReference>
<evidence type="ECO:0000313" key="1">
    <source>
        <dbReference type="EMBL" id="MYV16033.1"/>
    </source>
</evidence>
<dbReference type="RefSeq" id="WP_161002649.1">
    <property type="nucleotide sequence ID" value="NZ_WEZQ01000001.1"/>
</dbReference>
<dbReference type="OrthoDB" id="1915051at2"/>
<dbReference type="Proteomes" id="UP000449209">
    <property type="component" value="Unassembled WGS sequence"/>
</dbReference>
<protein>
    <submittedName>
        <fullName evidence="1">DUF3173 domain-containing protein</fullName>
    </submittedName>
</protein>
<dbReference type="AlphaFoldDB" id="A0A6N9I0X8"/>
<reference evidence="1 2" key="1">
    <citation type="journal article" date="2019" name="Appl. Environ. Microbiol.">
        <title>Genetic determinants of hydroxycinnamic acid metabolism in heterofermentative lactobacilli.</title>
        <authorList>
            <person name="Gaur G."/>
            <person name="Oh J.H."/>
            <person name="Filannino P."/>
            <person name="Gobbetti M."/>
            <person name="van Pijkeren J.P."/>
            <person name="Ganzle M.G."/>
        </authorList>
    </citation>
    <scope>NUCLEOTIDE SEQUENCE [LARGE SCALE GENOMIC DNA]</scope>
    <source>
        <strain evidence="1 2">C5</strain>
    </source>
</reference>
<comment type="caution">
    <text evidence="1">The sequence shown here is derived from an EMBL/GenBank/DDBJ whole genome shotgun (WGS) entry which is preliminary data.</text>
</comment>
<dbReference type="EMBL" id="WEZQ01000001">
    <property type="protein sequence ID" value="MYV16033.1"/>
    <property type="molecule type" value="Genomic_DNA"/>
</dbReference>
<evidence type="ECO:0000313" key="2">
    <source>
        <dbReference type="Proteomes" id="UP000449209"/>
    </source>
</evidence>
<gene>
    <name evidence="1" type="ORF">GB993_00615</name>
</gene>
<organism evidence="1 2">
    <name type="scientific">Furfurilactobacillus milii</name>
    <dbReference type="NCBI Taxonomy" id="2888272"/>
    <lineage>
        <taxon>Bacteria</taxon>
        <taxon>Bacillati</taxon>
        <taxon>Bacillota</taxon>
        <taxon>Bacilli</taxon>
        <taxon>Lactobacillales</taxon>
        <taxon>Lactobacillaceae</taxon>
        <taxon>Furfurilactobacillus</taxon>
    </lineage>
</organism>